<dbReference type="Proteomes" id="UP000829517">
    <property type="component" value="Unassembled WGS sequence"/>
</dbReference>
<keyword evidence="2" id="KW-1185">Reference proteome</keyword>
<dbReference type="EMBL" id="JAETXX010000011">
    <property type="protein sequence ID" value="MCF8716028.1"/>
    <property type="molecule type" value="Genomic_DNA"/>
</dbReference>
<name>A0ABS9J6G7_9FLAO</name>
<reference evidence="1 2" key="1">
    <citation type="submission" date="2021-01" db="EMBL/GenBank/DDBJ databases">
        <title>Genome sequencing of Joostella atrarenae M1-2 (= KCTC 23194).</title>
        <authorList>
            <person name="Zakaria M.R."/>
            <person name="Lam M.Q."/>
            <person name="Chong C.S."/>
        </authorList>
    </citation>
    <scope>NUCLEOTIDE SEQUENCE [LARGE SCALE GENOMIC DNA]</scope>
    <source>
        <strain evidence="1 2">M1-2</strain>
    </source>
</reference>
<proteinExistence type="predicted"/>
<dbReference type="Gene3D" id="3.40.50.2300">
    <property type="match status" value="1"/>
</dbReference>
<accession>A0ABS9J6G7</accession>
<evidence type="ECO:0000313" key="1">
    <source>
        <dbReference type="EMBL" id="MCF8716028.1"/>
    </source>
</evidence>
<gene>
    <name evidence="1" type="ORF">JM658_14420</name>
</gene>
<evidence type="ECO:0000313" key="2">
    <source>
        <dbReference type="Proteomes" id="UP000829517"/>
    </source>
</evidence>
<protein>
    <submittedName>
        <fullName evidence="1">GTPase</fullName>
    </submittedName>
</protein>
<dbReference type="RefSeq" id="WP_236959993.1">
    <property type="nucleotide sequence ID" value="NZ_JAETXX010000011.1"/>
</dbReference>
<organism evidence="1 2">
    <name type="scientific">Joostella atrarenae</name>
    <dbReference type="NCBI Taxonomy" id="679257"/>
    <lineage>
        <taxon>Bacteria</taxon>
        <taxon>Pseudomonadati</taxon>
        <taxon>Bacteroidota</taxon>
        <taxon>Flavobacteriia</taxon>
        <taxon>Flavobacteriales</taxon>
        <taxon>Flavobacteriaceae</taxon>
        <taxon>Joostella</taxon>
    </lineage>
</organism>
<sequence>MSKPTLLFVYNAKAGLVNGLFDAAHKIVSPNTYACSLCKLTHGNFKEKEVWRSFRTNNNVAMEFLYKEHLNERYPEFLAAHKLPLVLIKEENSSPKIFLTSDQIAANSTVESLIETIKENLLAT</sequence>
<comment type="caution">
    <text evidence="1">The sequence shown here is derived from an EMBL/GenBank/DDBJ whole genome shotgun (WGS) entry which is preliminary data.</text>
</comment>